<sequence>MVRSLGDSITVFIRRSDPGHFLGGRKSMLCNEFLGLREGPEEALSVMKDIPLVIAVKDIPSHHKTGLRYKTEKCGVKDK</sequence>
<reference evidence="1 2" key="1">
    <citation type="journal article" date="2019" name="Sci. Rep.">
        <title>Orb-weaving spider Araneus ventricosus genome elucidates the spidroin gene catalogue.</title>
        <authorList>
            <person name="Kono N."/>
            <person name="Nakamura H."/>
            <person name="Ohtoshi R."/>
            <person name="Moran D.A.P."/>
            <person name="Shinohara A."/>
            <person name="Yoshida Y."/>
            <person name="Fujiwara M."/>
            <person name="Mori M."/>
            <person name="Tomita M."/>
            <person name="Arakawa K."/>
        </authorList>
    </citation>
    <scope>NUCLEOTIDE SEQUENCE [LARGE SCALE GENOMIC DNA]</scope>
</reference>
<name>A0A4Y2KGD0_ARAVE</name>
<evidence type="ECO:0000313" key="2">
    <source>
        <dbReference type="Proteomes" id="UP000499080"/>
    </source>
</evidence>
<organism evidence="1 2">
    <name type="scientific">Araneus ventricosus</name>
    <name type="common">Orbweaver spider</name>
    <name type="synonym">Epeira ventricosa</name>
    <dbReference type="NCBI Taxonomy" id="182803"/>
    <lineage>
        <taxon>Eukaryota</taxon>
        <taxon>Metazoa</taxon>
        <taxon>Ecdysozoa</taxon>
        <taxon>Arthropoda</taxon>
        <taxon>Chelicerata</taxon>
        <taxon>Arachnida</taxon>
        <taxon>Araneae</taxon>
        <taxon>Araneomorphae</taxon>
        <taxon>Entelegynae</taxon>
        <taxon>Araneoidea</taxon>
        <taxon>Araneidae</taxon>
        <taxon>Araneus</taxon>
    </lineage>
</organism>
<gene>
    <name evidence="1" type="ORF">AVEN_141985_1</name>
</gene>
<protein>
    <submittedName>
        <fullName evidence="1">Uncharacterized protein</fullName>
    </submittedName>
</protein>
<comment type="caution">
    <text evidence="1">The sequence shown here is derived from an EMBL/GenBank/DDBJ whole genome shotgun (WGS) entry which is preliminary data.</text>
</comment>
<dbReference type="Proteomes" id="UP000499080">
    <property type="component" value="Unassembled WGS sequence"/>
</dbReference>
<proteinExistence type="predicted"/>
<accession>A0A4Y2KGD0</accession>
<dbReference type="AlphaFoldDB" id="A0A4Y2KGD0"/>
<evidence type="ECO:0000313" key="1">
    <source>
        <dbReference type="EMBL" id="GBN00992.1"/>
    </source>
</evidence>
<keyword evidence="2" id="KW-1185">Reference proteome</keyword>
<dbReference type="EMBL" id="BGPR01004571">
    <property type="protein sequence ID" value="GBN00992.1"/>
    <property type="molecule type" value="Genomic_DNA"/>
</dbReference>